<dbReference type="SUPFAM" id="SSF46785">
    <property type="entry name" value="Winged helix' DNA-binding domain"/>
    <property type="match status" value="1"/>
</dbReference>
<dbReference type="GO" id="GO:0003677">
    <property type="term" value="F:DNA binding"/>
    <property type="evidence" value="ECO:0007669"/>
    <property type="project" value="UniProtKB-KW"/>
</dbReference>
<dbReference type="PANTHER" id="PTHR33169:SF14">
    <property type="entry name" value="TRANSCRIPTIONAL REGULATOR RV3488"/>
    <property type="match status" value="1"/>
</dbReference>
<dbReference type="Gene3D" id="1.10.10.10">
    <property type="entry name" value="Winged helix-like DNA-binding domain superfamily/Winged helix DNA-binding domain"/>
    <property type="match status" value="1"/>
</dbReference>
<dbReference type="EMBL" id="JACHGN010000001">
    <property type="protein sequence ID" value="MBB5130808.1"/>
    <property type="molecule type" value="Genomic_DNA"/>
</dbReference>
<accession>A0A840NTA3</accession>
<organism evidence="2 3">
    <name type="scientific">Thermocatellispora tengchongensis</name>
    <dbReference type="NCBI Taxonomy" id="1073253"/>
    <lineage>
        <taxon>Bacteria</taxon>
        <taxon>Bacillati</taxon>
        <taxon>Actinomycetota</taxon>
        <taxon>Actinomycetes</taxon>
        <taxon>Streptosporangiales</taxon>
        <taxon>Streptosporangiaceae</taxon>
        <taxon>Thermocatellispora</taxon>
    </lineage>
</organism>
<dbReference type="InterPro" id="IPR052509">
    <property type="entry name" value="Metal_resp_DNA-bind_regulator"/>
</dbReference>
<dbReference type="Proteomes" id="UP000578449">
    <property type="component" value="Unassembled WGS sequence"/>
</dbReference>
<reference evidence="2 3" key="1">
    <citation type="submission" date="2020-08" db="EMBL/GenBank/DDBJ databases">
        <title>Genomic Encyclopedia of Type Strains, Phase IV (KMG-IV): sequencing the most valuable type-strain genomes for metagenomic binning, comparative biology and taxonomic classification.</title>
        <authorList>
            <person name="Goeker M."/>
        </authorList>
    </citation>
    <scope>NUCLEOTIDE SEQUENCE [LARGE SCALE GENOMIC DNA]</scope>
    <source>
        <strain evidence="2 3">DSM 45615</strain>
    </source>
</reference>
<evidence type="ECO:0000313" key="2">
    <source>
        <dbReference type="EMBL" id="MBB5130808.1"/>
    </source>
</evidence>
<proteinExistence type="predicted"/>
<protein>
    <submittedName>
        <fullName evidence="2">DNA-binding PadR family transcriptional regulator</fullName>
    </submittedName>
</protein>
<feature type="domain" description="Transcription regulator PadR N-terminal" evidence="1">
    <location>
        <begin position="8"/>
        <end position="83"/>
    </location>
</feature>
<dbReference type="PANTHER" id="PTHR33169">
    <property type="entry name" value="PADR-FAMILY TRANSCRIPTIONAL REGULATOR"/>
    <property type="match status" value="1"/>
</dbReference>
<gene>
    <name evidence="2" type="ORF">HNP84_000496</name>
</gene>
<sequence length="195" mass="21871">MSAIRLLVLGAIRQRGRAHGYQVRSDLEAWGAHEWSTAKPGSIYHALRQMAKQGLLRAHDIEPSPAGPPRVEYELTGEGDAEFLRLLRTALSRHDQKIDELTAAVGFLDSLPREEAIALLKERVTALDGWRAEVARHWTPDDADPGDWEPITEIMRLWTHFSASGAEWTRGLIQRLERGTHREDAEPAPSGSTNR</sequence>
<dbReference type="Pfam" id="PF03551">
    <property type="entry name" value="PadR"/>
    <property type="match status" value="1"/>
</dbReference>
<dbReference type="InterPro" id="IPR005149">
    <property type="entry name" value="Tscrpt_reg_PadR_N"/>
</dbReference>
<dbReference type="InterPro" id="IPR036388">
    <property type="entry name" value="WH-like_DNA-bd_sf"/>
</dbReference>
<name>A0A840NTA3_9ACTN</name>
<evidence type="ECO:0000313" key="3">
    <source>
        <dbReference type="Proteomes" id="UP000578449"/>
    </source>
</evidence>
<keyword evidence="3" id="KW-1185">Reference proteome</keyword>
<dbReference type="RefSeq" id="WP_185047635.1">
    <property type="nucleotide sequence ID" value="NZ_BAABIX010000013.1"/>
</dbReference>
<comment type="caution">
    <text evidence="2">The sequence shown here is derived from an EMBL/GenBank/DDBJ whole genome shotgun (WGS) entry which is preliminary data.</text>
</comment>
<evidence type="ECO:0000259" key="1">
    <source>
        <dbReference type="Pfam" id="PF03551"/>
    </source>
</evidence>
<dbReference type="AlphaFoldDB" id="A0A840NTA3"/>
<keyword evidence="2" id="KW-0238">DNA-binding</keyword>
<dbReference type="InterPro" id="IPR036390">
    <property type="entry name" value="WH_DNA-bd_sf"/>
</dbReference>